<dbReference type="Proteomes" id="UP000312784">
    <property type="component" value="Unassembled WGS sequence"/>
</dbReference>
<evidence type="ECO:0000256" key="3">
    <source>
        <dbReference type="ARBA" id="ARBA00023295"/>
    </source>
</evidence>
<dbReference type="InterPro" id="IPR006102">
    <property type="entry name" value="Ig-like_GH2"/>
</dbReference>
<dbReference type="InterPro" id="IPR036156">
    <property type="entry name" value="Beta-gal/glucu_dom_sf"/>
</dbReference>
<feature type="domain" description="Glycoside hydrolase family 2 immunoglobulin-like beta-sandwich" evidence="4">
    <location>
        <begin position="293"/>
        <end position="411"/>
    </location>
</feature>
<evidence type="ECO:0000259" key="7">
    <source>
        <dbReference type="Pfam" id="PF22666"/>
    </source>
</evidence>
<organism evidence="8 9">
    <name type="scientific">Ochrobactrum teleogrylli</name>
    <dbReference type="NCBI Taxonomy" id="2479765"/>
    <lineage>
        <taxon>Bacteria</taxon>
        <taxon>Pseudomonadati</taxon>
        <taxon>Pseudomonadota</taxon>
        <taxon>Alphaproteobacteria</taxon>
        <taxon>Hyphomicrobiales</taxon>
        <taxon>Brucellaceae</taxon>
        <taxon>Brucella/Ochrobactrum group</taxon>
        <taxon>Ochrobactrum</taxon>
    </lineage>
</organism>
<feature type="domain" description="Mannosidase Ig/CBM-like" evidence="5">
    <location>
        <begin position="756"/>
        <end position="837"/>
    </location>
</feature>
<keyword evidence="2 8" id="KW-0378">Hydrolase</keyword>
<dbReference type="InterPro" id="IPR054593">
    <property type="entry name" value="Beta-mannosidase-like_N2"/>
</dbReference>
<evidence type="ECO:0000259" key="6">
    <source>
        <dbReference type="Pfam" id="PF18368"/>
    </source>
</evidence>
<evidence type="ECO:0000256" key="1">
    <source>
        <dbReference type="ARBA" id="ARBA00007401"/>
    </source>
</evidence>
<dbReference type="SUPFAM" id="SSF49303">
    <property type="entry name" value="beta-Galactosidase/glucuronidase domain"/>
    <property type="match status" value="3"/>
</dbReference>
<dbReference type="PANTHER" id="PTHR43536">
    <property type="entry name" value="MANNOSYLGLYCOPROTEIN ENDO-BETA-MANNOSIDASE"/>
    <property type="match status" value="1"/>
</dbReference>
<name>A0ABY2Y8G1_9HYPH</name>
<dbReference type="EMBL" id="VEWL01000001">
    <property type="protein sequence ID" value="TNV18109.1"/>
    <property type="molecule type" value="Genomic_DNA"/>
</dbReference>
<evidence type="ECO:0000259" key="4">
    <source>
        <dbReference type="Pfam" id="PF00703"/>
    </source>
</evidence>
<evidence type="ECO:0000313" key="8">
    <source>
        <dbReference type="EMBL" id="TNV18109.1"/>
    </source>
</evidence>
<dbReference type="Pfam" id="PF18368">
    <property type="entry name" value="Ig_GlcNase"/>
    <property type="match status" value="1"/>
</dbReference>
<dbReference type="Gene3D" id="2.60.120.260">
    <property type="entry name" value="Galactose-binding domain-like"/>
    <property type="match status" value="1"/>
</dbReference>
<keyword evidence="3" id="KW-0326">Glycosidase</keyword>
<dbReference type="InterPro" id="IPR008979">
    <property type="entry name" value="Galactose-bd-like_sf"/>
</dbReference>
<evidence type="ECO:0000313" key="9">
    <source>
        <dbReference type="Proteomes" id="UP000312784"/>
    </source>
</evidence>
<dbReference type="Gene3D" id="2.60.40.10">
    <property type="entry name" value="Immunoglobulins"/>
    <property type="match status" value="3"/>
</dbReference>
<dbReference type="SUPFAM" id="SSF49785">
    <property type="entry name" value="Galactose-binding domain-like"/>
    <property type="match status" value="1"/>
</dbReference>
<dbReference type="Gene3D" id="3.20.20.80">
    <property type="entry name" value="Glycosidases"/>
    <property type="match status" value="1"/>
</dbReference>
<keyword evidence="9" id="KW-1185">Reference proteome</keyword>
<dbReference type="Pfam" id="PF17786">
    <property type="entry name" value="Mannosidase_ig"/>
    <property type="match status" value="1"/>
</dbReference>
<protein>
    <submittedName>
        <fullName evidence="8">Glycoside hydrolase</fullName>
    </submittedName>
</protein>
<evidence type="ECO:0000256" key="2">
    <source>
        <dbReference type="ARBA" id="ARBA00022801"/>
    </source>
</evidence>
<proteinExistence type="inferred from homology"/>
<dbReference type="Pfam" id="PF22666">
    <property type="entry name" value="Glyco_hydro_2_N2"/>
    <property type="match status" value="1"/>
</dbReference>
<dbReference type="InterPro" id="IPR017853">
    <property type="entry name" value="GH"/>
</dbReference>
<dbReference type="InterPro" id="IPR013783">
    <property type="entry name" value="Ig-like_fold"/>
</dbReference>
<feature type="domain" description="Beta-mannosidase-like galactose-binding" evidence="7">
    <location>
        <begin position="119"/>
        <end position="227"/>
    </location>
</feature>
<dbReference type="InterPro" id="IPR041447">
    <property type="entry name" value="Mannosidase_ig"/>
</dbReference>
<dbReference type="Pfam" id="PF00703">
    <property type="entry name" value="Glyco_hydro_2"/>
    <property type="match status" value="1"/>
</dbReference>
<dbReference type="PANTHER" id="PTHR43536:SF1">
    <property type="entry name" value="MANNOSYLGLYCOPROTEIN ENDO-BETA-MANNOSIDASE"/>
    <property type="match status" value="1"/>
</dbReference>
<feature type="domain" description="Exo-beta-D-glucosaminidase Ig-fold" evidence="6">
    <location>
        <begin position="860"/>
        <end position="965"/>
    </location>
</feature>
<comment type="similarity">
    <text evidence="1">Belongs to the glycosyl hydrolase 2 family.</text>
</comment>
<evidence type="ECO:0000259" key="5">
    <source>
        <dbReference type="Pfam" id="PF17786"/>
    </source>
</evidence>
<accession>A0ABY2Y8G1</accession>
<dbReference type="SUPFAM" id="SSF51445">
    <property type="entry name" value="(Trans)glycosidases"/>
    <property type="match status" value="1"/>
</dbReference>
<comment type="caution">
    <text evidence="8">The sequence shown here is derived from an EMBL/GenBank/DDBJ whole genome shotgun (WGS) entry which is preliminary data.</text>
</comment>
<dbReference type="GO" id="GO:0016787">
    <property type="term" value="F:hydrolase activity"/>
    <property type="evidence" value="ECO:0007669"/>
    <property type="project" value="UniProtKB-KW"/>
</dbReference>
<reference evidence="8 9" key="1">
    <citation type="submission" date="2019-06" db="EMBL/GenBank/DDBJ databases">
        <title>Ochrobactrum cricket sp.nov., isolated from the insect Teleogryllus occipitalis living in deserted cropland.</title>
        <authorList>
            <person name="Hu M."/>
        </authorList>
    </citation>
    <scope>NUCLEOTIDE SEQUENCE [LARGE SCALE GENOMIC DNA]</scope>
    <source>
        <strain evidence="8 9">LCB8</strain>
    </source>
</reference>
<sequence>MLLNSECRDQTTGFLRKNSVAFSSSITLSASLKSNNEFNLRAQALAFRPLYIGGQMARVGYFLVAVAILASSLTFEARAEATSGKIELQHGWRLIRDDDAKAAQIDVPNAPLVDSGYAIQTMPSTVLNTLSKAGVYKDIYYGDNLTKVDNTLWKHQWWYQTKLDVPEGHDRYTLIFNGLNYRGEIWLNGQKIAGPDTVVGMSRKYEFDVTKLVHPGANNLLAVKITPEQRTPSLTLGDSLNPGKGEGVDLTDTWMDWINLKYLGDYATKTSFIPDKGAGIWRKVYLTYGGDVALRNPYVKADLSVPDLKTAKLDVYANLINRSSEPVTGVLRGEISREGKPSIHLEKTVTLKANETREESFTPEQVKTLTVNKPDVWWPYIWGKPNLYNLKLTFSIGDKVSDTATTDFGIRKITQHIDNSKLFPKFKNPGSFYIKVNGRDYLIRGAAYTPDLLFDNNPQRDRDIIRYAKDLGVNMLRWEGKFADDDMLELADKEGIPVMRGLMCCGSWELWSHWDKEDYAVAYATVHDMIADFRSHASAFIWANGSDGLPPAPVLQEYHAILKKMHWQNAVVDTVSARNGDWSGIHMAAPYSWRAPAFWFKGDIIGAMGSIAESGNDETILPLDSLKKFLPADKLWPINDFWYMRAGSAPGNSTLESAKAAIANRYGPADSVEDLARKAQLTTYENVRAQNEAYGALGGDAHKMTIFWMLNSHWPSFFGHLFDYYMKQGGGYFGAKKALQPLSVVFDGYATGNHSKAKIYLVNQTLGGLKNLTVNARLYDINGKLKHEKNVTVKTTSPTTSTVAMTLPRYGDMGKVYFVRLQLRDAKNEVLAENTYWQSAKDDIPENMSPDSMMDAMILKQKQWADFTPLNTMPKVELKTTLEEIASQDDFRRFKISLNNPTDHIAFFVRAELRQDDSSGEILPITYDDNYVTVYPRETREITAAVSKAQINGQKPVVAIEGYNTH</sequence>
<dbReference type="InterPro" id="IPR041351">
    <property type="entry name" value="Ig_GlcNase"/>
</dbReference>
<gene>
    <name evidence="8" type="ORF">FIC94_00300</name>
</gene>
<dbReference type="InterPro" id="IPR043534">
    <property type="entry name" value="EBDG/EBM"/>
</dbReference>